<comment type="caution">
    <text evidence="1">The sequence shown here is derived from an EMBL/GenBank/DDBJ whole genome shotgun (WGS) entry which is preliminary data.</text>
</comment>
<evidence type="ECO:0008006" key="3">
    <source>
        <dbReference type="Google" id="ProtNLM"/>
    </source>
</evidence>
<sequence length="74" mass="8313">MSDELEMLTRVCRTACKERDIPLDSPQAQTLASHVLKLFLNGLMGEEELLSAERNRMKRQAHIAALNQPPAPAR</sequence>
<accession>A0ABU8L5N3</accession>
<proteinExistence type="predicted"/>
<evidence type="ECO:0000313" key="1">
    <source>
        <dbReference type="EMBL" id="MEI9412473.1"/>
    </source>
</evidence>
<dbReference type="Proteomes" id="UP001387293">
    <property type="component" value="Unassembled WGS sequence"/>
</dbReference>
<dbReference type="EMBL" id="JAPYKS010000029">
    <property type="protein sequence ID" value="MEI9412473.1"/>
    <property type="molecule type" value="Genomic_DNA"/>
</dbReference>
<gene>
    <name evidence="1" type="ORF">O7A60_27525</name>
</gene>
<keyword evidence="2" id="KW-1185">Reference proteome</keyword>
<reference evidence="1 2" key="1">
    <citation type="submission" date="2022-12" db="EMBL/GenBank/DDBJ databases">
        <authorList>
            <person name="Muema E."/>
        </authorList>
    </citation>
    <scope>NUCLEOTIDE SEQUENCE [LARGE SCALE GENOMIC DNA]</scope>
    <source>
        <strain evidence="2">1326</strain>
    </source>
</reference>
<dbReference type="RefSeq" id="WP_337108866.1">
    <property type="nucleotide sequence ID" value="NZ_JAPYKS010000029.1"/>
</dbReference>
<evidence type="ECO:0000313" key="2">
    <source>
        <dbReference type="Proteomes" id="UP001387293"/>
    </source>
</evidence>
<name>A0ABU8L5N3_9HYPH</name>
<organism evidence="1 2">
    <name type="scientific">Mesorhizobium salmacidum</name>
    <dbReference type="NCBI Taxonomy" id="3015171"/>
    <lineage>
        <taxon>Bacteria</taxon>
        <taxon>Pseudomonadati</taxon>
        <taxon>Pseudomonadota</taxon>
        <taxon>Alphaproteobacteria</taxon>
        <taxon>Hyphomicrobiales</taxon>
        <taxon>Phyllobacteriaceae</taxon>
        <taxon>Mesorhizobium</taxon>
    </lineage>
</organism>
<protein>
    <recommendedName>
        <fullName evidence="3">DUF2496 domain-containing protein</fullName>
    </recommendedName>
</protein>